<keyword evidence="2" id="KW-0963">Cytoplasm</keyword>
<dbReference type="CDD" id="cd01367">
    <property type="entry name" value="KISc_KIF2_like"/>
    <property type="match status" value="1"/>
</dbReference>
<evidence type="ECO:0000256" key="2">
    <source>
        <dbReference type="ARBA" id="ARBA00022490"/>
    </source>
</evidence>
<organism evidence="14 15">
    <name type="scientific">Morella rubra</name>
    <name type="common">Chinese bayberry</name>
    <dbReference type="NCBI Taxonomy" id="262757"/>
    <lineage>
        <taxon>Eukaryota</taxon>
        <taxon>Viridiplantae</taxon>
        <taxon>Streptophyta</taxon>
        <taxon>Embryophyta</taxon>
        <taxon>Tracheophyta</taxon>
        <taxon>Spermatophyta</taxon>
        <taxon>Magnoliopsida</taxon>
        <taxon>eudicotyledons</taxon>
        <taxon>Gunneridae</taxon>
        <taxon>Pentapetalae</taxon>
        <taxon>rosids</taxon>
        <taxon>fabids</taxon>
        <taxon>Fagales</taxon>
        <taxon>Myricaceae</taxon>
        <taxon>Morella</taxon>
    </lineage>
</organism>
<keyword evidence="7" id="KW-0206">Cytoskeleton</keyword>
<proteinExistence type="inferred from homology"/>
<dbReference type="InterPro" id="IPR036961">
    <property type="entry name" value="Kinesin_motor_dom_sf"/>
</dbReference>
<dbReference type="GO" id="GO:0007018">
    <property type="term" value="P:microtubule-based movement"/>
    <property type="evidence" value="ECO:0007669"/>
    <property type="project" value="InterPro"/>
</dbReference>
<dbReference type="OrthoDB" id="3176171at2759"/>
<dbReference type="PANTHER" id="PTHR47971">
    <property type="entry name" value="KINESIN-RELATED PROTEIN 6"/>
    <property type="match status" value="1"/>
</dbReference>
<evidence type="ECO:0000313" key="15">
    <source>
        <dbReference type="Proteomes" id="UP000516437"/>
    </source>
</evidence>
<dbReference type="GO" id="GO:1903338">
    <property type="term" value="P:regulation of cell wall organization or biogenesis"/>
    <property type="evidence" value="ECO:0007669"/>
    <property type="project" value="UniProtKB-ARBA"/>
</dbReference>
<dbReference type="GO" id="GO:0005524">
    <property type="term" value="F:ATP binding"/>
    <property type="evidence" value="ECO:0007669"/>
    <property type="project" value="UniProtKB-UniRule"/>
</dbReference>
<sequence>MGGQMQQSNAAAATTLYDHAAGGSLHNAGPASDAGDAVMARWLQSAGLQHLASPVASTSVDHRLLPNLLMQGYGAQSAEEKQRLFKLMRNLNFSGESASEPYPPTAQASGGVPTSDGFFSQEFRGDFGAGLLDLHAMDDTELLSEHVISEPFEPSPFMPGGTRTFDDDFNVSSSGQQGGQPDLDALLLLPTNEKENTKENNVAKIKVVVRKRPLNKKELARKEEDIVSVYDSAYMTVHEPKVKVDLTAYVEKHEFCFDAVLDENVSNDEVYRVTIEPIIPTIFERTKATCFAYGQTGSGKTFTMKPLPLRAVEDLVRLLHQPFYRNQRFKLWLSYFEIYGGKLFDLLSDRKKLFMREDGKQQVCIVGLQEFEVSDVQIVREYIERGNAARSTGSTGANEESSRSHAILQLVVKKHIEVKDTKRNNDGNESKSGKIVGKISFIDLAGSERGADTTDNDRQTRIEGAEINKSLLALKECIRALDNDQIHIPFRGSKLTEVLRDSFVGNSRTVMISCISPNAGSCEHTLNTLRYADRVKSLSKSGNARKDQTINSFPTINKDVPSVSALPVSVDSEDFYDQQEEVKVADSGRRPVEKENLSYNPPADYSKQPSSVSSSYSLNGREEKGVASGSMDRERHEMKHSYGDSTIQRPYPYSQNSVETEEKVQKVSPPRRKISREEKSEKLGNWLRKDPNGPDLSITSTKHQSTSNYSTNSVGPRPDLSSTSTKQQSTSNYSTNSVVPRQNESEPLPDGNINAILEEEEALIAAHRKEIEDTMEIVREEMKLLAEVDRPGSLIDNYVTQLNFVLSRKAAGLVSLQARLARFQHRLKEQEILSRKRVLR</sequence>
<evidence type="ECO:0000256" key="5">
    <source>
        <dbReference type="ARBA" id="ARBA00022840"/>
    </source>
</evidence>
<feature type="domain" description="Kinesin motor" evidence="13">
    <location>
        <begin position="204"/>
        <end position="538"/>
    </location>
</feature>
<keyword evidence="5 9" id="KW-0067">ATP-binding</keyword>
<evidence type="ECO:0000256" key="11">
    <source>
        <dbReference type="SAM" id="Coils"/>
    </source>
</evidence>
<feature type="compositionally biased region" description="Basic and acidic residues" evidence="12">
    <location>
        <begin position="675"/>
        <end position="692"/>
    </location>
</feature>
<reference evidence="14 15" key="1">
    <citation type="journal article" date="2019" name="Plant Biotechnol. J.">
        <title>The red bayberry genome and genetic basis of sex determination.</title>
        <authorList>
            <person name="Jia H.M."/>
            <person name="Jia H.J."/>
            <person name="Cai Q.L."/>
            <person name="Wang Y."/>
            <person name="Zhao H.B."/>
            <person name="Yang W.F."/>
            <person name="Wang G.Y."/>
            <person name="Li Y.H."/>
            <person name="Zhan D.L."/>
            <person name="Shen Y.T."/>
            <person name="Niu Q.F."/>
            <person name="Chang L."/>
            <person name="Qiu J."/>
            <person name="Zhao L."/>
            <person name="Xie H.B."/>
            <person name="Fu W.Y."/>
            <person name="Jin J."/>
            <person name="Li X.W."/>
            <person name="Jiao Y."/>
            <person name="Zhou C.C."/>
            <person name="Tu T."/>
            <person name="Chai C.Y."/>
            <person name="Gao J.L."/>
            <person name="Fan L.J."/>
            <person name="van de Weg E."/>
            <person name="Wang J.Y."/>
            <person name="Gao Z.S."/>
        </authorList>
    </citation>
    <scope>NUCLEOTIDE SEQUENCE [LARGE SCALE GENOMIC DNA]</scope>
    <source>
        <tissue evidence="14">Leaves</tissue>
    </source>
</reference>
<dbReference type="GO" id="GO:0003777">
    <property type="term" value="F:microtubule motor activity"/>
    <property type="evidence" value="ECO:0007669"/>
    <property type="project" value="InterPro"/>
</dbReference>
<evidence type="ECO:0000256" key="12">
    <source>
        <dbReference type="SAM" id="MobiDB-lite"/>
    </source>
</evidence>
<evidence type="ECO:0000256" key="4">
    <source>
        <dbReference type="ARBA" id="ARBA00022741"/>
    </source>
</evidence>
<dbReference type="SUPFAM" id="SSF52540">
    <property type="entry name" value="P-loop containing nucleoside triphosphate hydrolases"/>
    <property type="match status" value="1"/>
</dbReference>
<feature type="compositionally biased region" description="Polar residues" evidence="12">
    <location>
        <begin position="697"/>
        <end position="714"/>
    </location>
</feature>
<gene>
    <name evidence="14" type="ORF">CJ030_MR5G017247</name>
</gene>
<dbReference type="Gene3D" id="3.40.850.10">
    <property type="entry name" value="Kinesin motor domain"/>
    <property type="match status" value="1"/>
</dbReference>
<evidence type="ECO:0000259" key="13">
    <source>
        <dbReference type="PROSITE" id="PS50067"/>
    </source>
</evidence>
<evidence type="ECO:0000256" key="6">
    <source>
        <dbReference type="ARBA" id="ARBA00023175"/>
    </source>
</evidence>
<feature type="coiled-coil region" evidence="11">
    <location>
        <begin position="757"/>
        <end position="788"/>
    </location>
</feature>
<feature type="region of interest" description="Disordered" evidence="12">
    <location>
        <begin position="581"/>
        <end position="751"/>
    </location>
</feature>
<dbReference type="GO" id="GO:0005874">
    <property type="term" value="C:microtubule"/>
    <property type="evidence" value="ECO:0007669"/>
    <property type="project" value="UniProtKB-KW"/>
</dbReference>
<feature type="region of interest" description="Disordered" evidence="12">
    <location>
        <begin position="96"/>
        <end position="115"/>
    </location>
</feature>
<evidence type="ECO:0000256" key="8">
    <source>
        <dbReference type="ARBA" id="ARBA00061030"/>
    </source>
</evidence>
<feature type="compositionally biased region" description="Low complexity" evidence="12">
    <location>
        <begin position="606"/>
        <end position="617"/>
    </location>
</feature>
<feature type="compositionally biased region" description="Polar residues" evidence="12">
    <location>
        <begin position="643"/>
        <end position="658"/>
    </location>
</feature>
<dbReference type="Pfam" id="PF00225">
    <property type="entry name" value="Kinesin"/>
    <property type="match status" value="1"/>
</dbReference>
<feature type="compositionally biased region" description="Basic and acidic residues" evidence="12">
    <location>
        <begin position="620"/>
        <end position="642"/>
    </location>
</feature>
<keyword evidence="6 9" id="KW-0505">Motor protein</keyword>
<evidence type="ECO:0000256" key="9">
    <source>
        <dbReference type="PROSITE-ProRule" id="PRU00283"/>
    </source>
</evidence>
<dbReference type="AlphaFoldDB" id="A0A6A1VMF0"/>
<name>A0A6A1VMF0_9ROSI</name>
<keyword evidence="15" id="KW-1185">Reference proteome</keyword>
<dbReference type="PROSITE" id="PS00411">
    <property type="entry name" value="KINESIN_MOTOR_1"/>
    <property type="match status" value="1"/>
</dbReference>
<dbReference type="PANTHER" id="PTHR47971:SF8">
    <property type="entry name" value="KINESIN-LIKE PROTEIN"/>
    <property type="match status" value="1"/>
</dbReference>
<dbReference type="FunFam" id="3.40.850.10:FF:000012">
    <property type="entry name" value="Kinesin-like protein"/>
    <property type="match status" value="1"/>
</dbReference>
<feature type="compositionally biased region" description="Low complexity" evidence="12">
    <location>
        <begin position="721"/>
        <end position="737"/>
    </location>
</feature>
<dbReference type="GO" id="GO:0007019">
    <property type="term" value="P:microtubule depolymerization"/>
    <property type="evidence" value="ECO:0007669"/>
    <property type="project" value="TreeGrafter"/>
</dbReference>
<dbReference type="InterPro" id="IPR027417">
    <property type="entry name" value="P-loop_NTPase"/>
</dbReference>
<dbReference type="GO" id="GO:0008017">
    <property type="term" value="F:microtubule binding"/>
    <property type="evidence" value="ECO:0007669"/>
    <property type="project" value="InterPro"/>
</dbReference>
<keyword evidence="3 10" id="KW-0493">Microtubule</keyword>
<comment type="caution">
    <text evidence="14">The sequence shown here is derived from an EMBL/GenBank/DDBJ whole genome shotgun (WGS) entry which is preliminary data.</text>
</comment>
<feature type="binding site" evidence="9">
    <location>
        <begin position="294"/>
        <end position="301"/>
    </location>
    <ligand>
        <name>ATP</name>
        <dbReference type="ChEBI" id="CHEBI:30616"/>
    </ligand>
</feature>
<protein>
    <recommendedName>
        <fullName evidence="10">Kinesin-like protein</fullName>
    </recommendedName>
</protein>
<dbReference type="PROSITE" id="PS50067">
    <property type="entry name" value="KINESIN_MOTOR_2"/>
    <property type="match status" value="1"/>
</dbReference>
<evidence type="ECO:0000256" key="10">
    <source>
        <dbReference type="RuleBase" id="RU000394"/>
    </source>
</evidence>
<dbReference type="InterPro" id="IPR019821">
    <property type="entry name" value="Kinesin_motor_CS"/>
</dbReference>
<feature type="compositionally biased region" description="Basic and acidic residues" evidence="12">
    <location>
        <begin position="581"/>
        <end position="596"/>
    </location>
</feature>
<dbReference type="InterPro" id="IPR001752">
    <property type="entry name" value="Kinesin_motor_dom"/>
</dbReference>
<dbReference type="EMBL" id="RXIC02000023">
    <property type="protein sequence ID" value="KAB1213984.1"/>
    <property type="molecule type" value="Genomic_DNA"/>
</dbReference>
<comment type="similarity">
    <text evidence="8">Belongs to the TRAFAC class myosin-kinesin ATPase superfamily. Kinesin family. KIN-13 subfamily.</text>
</comment>
<dbReference type="InterPro" id="IPR027640">
    <property type="entry name" value="Kinesin-like_fam"/>
</dbReference>
<evidence type="ECO:0000256" key="3">
    <source>
        <dbReference type="ARBA" id="ARBA00022701"/>
    </source>
</evidence>
<dbReference type="SMART" id="SM00129">
    <property type="entry name" value="KISc"/>
    <property type="match status" value="1"/>
</dbReference>
<evidence type="ECO:0000313" key="14">
    <source>
        <dbReference type="EMBL" id="KAB1213984.1"/>
    </source>
</evidence>
<keyword evidence="4 9" id="KW-0547">Nucleotide-binding</keyword>
<evidence type="ECO:0000256" key="1">
    <source>
        <dbReference type="ARBA" id="ARBA00004245"/>
    </source>
</evidence>
<comment type="subcellular location">
    <subcellularLocation>
        <location evidence="1">Cytoplasm</location>
        <location evidence="1">Cytoskeleton</location>
    </subcellularLocation>
</comment>
<keyword evidence="11" id="KW-0175">Coiled coil</keyword>
<dbReference type="PRINTS" id="PR00380">
    <property type="entry name" value="KINESINHEAVY"/>
</dbReference>
<evidence type="ECO:0000256" key="7">
    <source>
        <dbReference type="ARBA" id="ARBA00023212"/>
    </source>
</evidence>
<accession>A0A6A1VMF0</accession>
<dbReference type="Proteomes" id="UP000516437">
    <property type="component" value="Chromosome 5"/>
</dbReference>